<comment type="caution">
    <text evidence="5">The sequence shown here is derived from an EMBL/GenBank/DDBJ whole genome shotgun (WGS) entry which is preliminary data.</text>
</comment>
<evidence type="ECO:0000313" key="5">
    <source>
        <dbReference type="EMBL" id="PCI99536.1"/>
    </source>
</evidence>
<dbReference type="Gene3D" id="3.50.30.10">
    <property type="entry name" value="Phosphohistidine domain"/>
    <property type="match status" value="1"/>
</dbReference>
<dbReference type="PANTHER" id="PTHR43615:SF1">
    <property type="entry name" value="PPDK_N DOMAIN-CONTAINING PROTEIN"/>
    <property type="match status" value="1"/>
</dbReference>
<dbReference type="PANTHER" id="PTHR43615">
    <property type="entry name" value="PHOSPHOENOLPYRUVATE SYNTHASE-RELATED"/>
    <property type="match status" value="1"/>
</dbReference>
<dbReference type="Gene3D" id="3.30.1490.20">
    <property type="entry name" value="ATP-grasp fold, A domain"/>
    <property type="match status" value="1"/>
</dbReference>
<keyword evidence="1" id="KW-0547">Nucleotide-binding</keyword>
<reference key="1">
    <citation type="submission" date="2017-08" db="EMBL/GenBank/DDBJ databases">
        <title>A dynamic microbial community with high functional redundancy inhabits the cold, oxic subseafloor aquifer.</title>
        <authorList>
            <person name="Tully B.J."/>
            <person name="Wheat C.G."/>
            <person name="Glazer B.T."/>
            <person name="Huber J.A."/>
        </authorList>
    </citation>
    <scope>NUCLEOTIDE SEQUENCE [LARGE SCALE GENOMIC DNA]</scope>
</reference>
<keyword evidence="2" id="KW-0067">ATP-binding</keyword>
<dbReference type="Pfam" id="PF00391">
    <property type="entry name" value="PEP-utilizers"/>
    <property type="match status" value="1"/>
</dbReference>
<dbReference type="Gene3D" id="3.30.470.20">
    <property type="entry name" value="ATP-grasp fold, B domain"/>
    <property type="match status" value="1"/>
</dbReference>
<protein>
    <submittedName>
        <fullName evidence="5">Phosphoenolpyruvate synthase</fullName>
    </submittedName>
</protein>
<evidence type="ECO:0000256" key="2">
    <source>
        <dbReference type="ARBA" id="ARBA00022840"/>
    </source>
</evidence>
<dbReference type="InterPro" id="IPR036637">
    <property type="entry name" value="Phosphohistidine_dom_sf"/>
</dbReference>
<evidence type="ECO:0000256" key="1">
    <source>
        <dbReference type="ARBA" id="ARBA00022741"/>
    </source>
</evidence>
<proteinExistence type="predicted"/>
<evidence type="ECO:0000259" key="3">
    <source>
        <dbReference type="Pfam" id="PF00391"/>
    </source>
</evidence>
<feature type="domain" description="Pyruvate phosphate dikinase AMP/ATP-binding" evidence="4">
    <location>
        <begin position="17"/>
        <end position="313"/>
    </location>
</feature>
<dbReference type="EMBL" id="NVUS01000015">
    <property type="protein sequence ID" value="PCI99536.1"/>
    <property type="molecule type" value="Genomic_DNA"/>
</dbReference>
<dbReference type="AlphaFoldDB" id="A0A2A4YXQ1"/>
<gene>
    <name evidence="5" type="ORF">COB13_11520</name>
</gene>
<feature type="domain" description="PEP-utilising enzyme mobile" evidence="3">
    <location>
        <begin position="810"/>
        <end position="880"/>
    </location>
</feature>
<dbReference type="FunFam" id="3.30.1490.20:FF:000010">
    <property type="entry name" value="Phosphoenolpyruvate synthase"/>
    <property type="match status" value="1"/>
</dbReference>
<dbReference type="NCBIfam" id="NF004878">
    <property type="entry name" value="PRK06241.1-3"/>
    <property type="match status" value="1"/>
</dbReference>
<evidence type="ECO:0000259" key="4">
    <source>
        <dbReference type="Pfam" id="PF01326"/>
    </source>
</evidence>
<keyword evidence="5" id="KW-0670">Pyruvate</keyword>
<accession>A0A2A4YXQ1</accession>
<reference evidence="5" key="2">
    <citation type="journal article" date="2018" name="ISME J.">
        <title>A dynamic microbial community with high functional redundancy inhabits the cold, oxic subseafloor aquifer.</title>
        <authorList>
            <person name="Tully B.J."/>
            <person name="Wheat C.G."/>
            <person name="Glazer B.T."/>
            <person name="Huber J.A."/>
        </authorList>
    </citation>
    <scope>NUCLEOTIDE SEQUENCE</scope>
    <source>
        <strain evidence="5">NORP83</strain>
    </source>
</reference>
<sequence>MSKYIRLFSEISAADINIVGGKGANLGVLRAANINVPNGFCVTTHAYKAFIAPEEASIYSAAKHIDMDDLSSLATQANIIRNSLRKNPLPPKIIQHTIKAWQEMGTEHAYAVRSSATAEDLPQASFAGQQDTYLNIIGEQALLDAVKECFISLFTDRAILYRMQNGFNHADVALSVVVQKMVLPESAGIMFTADPISGNRNVISIDASFGLGEALVSGLVSADLYKVDKLTNKIITKEIAEKKIAIKPLKAGGVETINLNKADRHLQTLSDDLIIKLSQLGTRIENHYGKPQDIEWAMADGQLYVTQSRPITSLYPMACPNYTSPPKPEKVYLSLSHLQVMTDAMPTLSISLFKLLLPLGRSKHHVENPHMHNAGGRIYMDITPVLTHPIAKKIFAKIFVNADHHASQSMQEWIKNPSINKPKSTLSPKMIFGFALPMFGQILNRLWWRKYNNFPQQMSQQIDAYIDQVAQNIQKSSSQYDKMHYLMQQTRILLTDSTTWKAELVASMAAMAILSKLTKNTANKQDLEALMRGLEGNVTTEMDLAVGDMADVAQTIPVLKTHILRDDLTIDEKITQCANIDGGGDFLTIWQEFLRLYGSRATSEIDLSRPRWHEDPAPLMLMVMGILKTADKGAHRVHYNHLVEQNHLAAKNIVAMSGKGLLGFIRKPMVKRMAYVIRQLFPLREHHKFQMIKFVNVAKIHIIETAILLKSQAKLNKVDDIWFLSMPEILDILSDHQTVSLAEIEKRKTDFKHHQALTPPRLITSAGEILKAHIDNSHAPQGALIGSPVSAGIIEGIAKVITDPTTEVLHKGEILIAPFTDPGWTPLFVNAAGLVTEVGGLMTHGSVIAREYGLPAVVGVLDATKIIKTGDRVRVHGDAGYVEILAPIDQGETT</sequence>
<dbReference type="SUPFAM" id="SSF56059">
    <property type="entry name" value="Glutathione synthetase ATP-binding domain-like"/>
    <property type="match status" value="1"/>
</dbReference>
<dbReference type="SUPFAM" id="SSF52009">
    <property type="entry name" value="Phosphohistidine domain"/>
    <property type="match status" value="1"/>
</dbReference>
<dbReference type="InterPro" id="IPR013815">
    <property type="entry name" value="ATP_grasp_subdomain_1"/>
</dbReference>
<dbReference type="InterPro" id="IPR051549">
    <property type="entry name" value="PEP_Utilizing_Enz"/>
</dbReference>
<dbReference type="GO" id="GO:0005524">
    <property type="term" value="F:ATP binding"/>
    <property type="evidence" value="ECO:0007669"/>
    <property type="project" value="UniProtKB-KW"/>
</dbReference>
<name>A0A2A4YXQ1_9PROT</name>
<organism evidence="5">
    <name type="scientific">OCS116 cluster bacterium</name>
    <dbReference type="NCBI Taxonomy" id="2030921"/>
    <lineage>
        <taxon>Bacteria</taxon>
        <taxon>Pseudomonadati</taxon>
        <taxon>Pseudomonadota</taxon>
        <taxon>Alphaproteobacteria</taxon>
        <taxon>OCS116 cluster</taxon>
    </lineage>
</organism>
<dbReference type="GO" id="GO:0016301">
    <property type="term" value="F:kinase activity"/>
    <property type="evidence" value="ECO:0007669"/>
    <property type="project" value="InterPro"/>
</dbReference>
<dbReference type="Pfam" id="PF01326">
    <property type="entry name" value="PPDK_N"/>
    <property type="match status" value="1"/>
</dbReference>
<dbReference type="InterPro" id="IPR002192">
    <property type="entry name" value="PPDK_AMP/ATP-bd"/>
</dbReference>
<dbReference type="InterPro" id="IPR008279">
    <property type="entry name" value="PEP-util_enz_mobile_dom"/>
</dbReference>